<dbReference type="AlphaFoldDB" id="A0A8J9U863"/>
<sequence length="72" mass="7842">MNELETNSFMFSEVAYDQGVDDNKGTLKAEAKALIFGTTVYVGDKLDSTNVDKKARTTLEVTKQSDSKTSAS</sequence>
<gene>
    <name evidence="1" type="ORF">BINO364_LOCUS1932</name>
</gene>
<dbReference type="OrthoDB" id="10434920at2759"/>
<reference evidence="1" key="1">
    <citation type="submission" date="2021-12" db="EMBL/GenBank/DDBJ databases">
        <authorList>
            <person name="Martin H S."/>
        </authorList>
    </citation>
    <scope>NUCLEOTIDE SEQUENCE</scope>
</reference>
<name>A0A8J9U863_9NEOP</name>
<keyword evidence="2" id="KW-1185">Reference proteome</keyword>
<organism evidence="1 2">
    <name type="scientific">Brenthis ino</name>
    <name type="common">lesser marbled fritillary</name>
    <dbReference type="NCBI Taxonomy" id="405034"/>
    <lineage>
        <taxon>Eukaryota</taxon>
        <taxon>Metazoa</taxon>
        <taxon>Ecdysozoa</taxon>
        <taxon>Arthropoda</taxon>
        <taxon>Hexapoda</taxon>
        <taxon>Insecta</taxon>
        <taxon>Pterygota</taxon>
        <taxon>Neoptera</taxon>
        <taxon>Endopterygota</taxon>
        <taxon>Lepidoptera</taxon>
        <taxon>Glossata</taxon>
        <taxon>Ditrysia</taxon>
        <taxon>Papilionoidea</taxon>
        <taxon>Nymphalidae</taxon>
        <taxon>Heliconiinae</taxon>
        <taxon>Argynnini</taxon>
        <taxon>Brenthis</taxon>
    </lineage>
</organism>
<accession>A0A8J9U863</accession>
<dbReference type="Proteomes" id="UP000838878">
    <property type="component" value="Chromosome 10"/>
</dbReference>
<dbReference type="EMBL" id="OV170230">
    <property type="protein sequence ID" value="CAH0714934.1"/>
    <property type="molecule type" value="Genomic_DNA"/>
</dbReference>
<proteinExistence type="predicted"/>
<evidence type="ECO:0000313" key="1">
    <source>
        <dbReference type="EMBL" id="CAH0714934.1"/>
    </source>
</evidence>
<feature type="non-terminal residue" evidence="1">
    <location>
        <position position="72"/>
    </location>
</feature>
<protein>
    <submittedName>
        <fullName evidence="1">Uncharacterized protein</fullName>
    </submittedName>
</protein>
<evidence type="ECO:0000313" key="2">
    <source>
        <dbReference type="Proteomes" id="UP000838878"/>
    </source>
</evidence>